<feature type="chain" id="PRO_5046586357" description="Secreted protein" evidence="2">
    <location>
        <begin position="28"/>
        <end position="117"/>
    </location>
</feature>
<evidence type="ECO:0000256" key="1">
    <source>
        <dbReference type="SAM" id="MobiDB-lite"/>
    </source>
</evidence>
<proteinExistence type="predicted"/>
<reference evidence="3" key="1">
    <citation type="submission" date="2022-03" db="EMBL/GenBank/DDBJ databases">
        <authorList>
            <person name="Santos J.D.N."/>
            <person name="Kallscheuer N."/>
            <person name="Jogler C."/>
            <person name="Lage O.M."/>
        </authorList>
    </citation>
    <scope>NUCLEOTIDE SEQUENCE</scope>
    <source>
        <strain evidence="3">M600PL45_2</strain>
    </source>
</reference>
<sequence>MRKLREAAAAVAVVGSIGMIGAGIAVAQGDGEPPLTSIKCEQDTGDNTLTNQEGGLANANDLLSGGDADQRANQQLCGLDNENAENTSPTAPPTDGTTTPPTGGGAGGVIGGITVGA</sequence>
<name>A0ABS9T077_9ACTN</name>
<feature type="region of interest" description="Disordered" evidence="1">
    <location>
        <begin position="30"/>
        <end position="117"/>
    </location>
</feature>
<keyword evidence="2" id="KW-0732">Signal</keyword>
<evidence type="ECO:0000256" key="2">
    <source>
        <dbReference type="SAM" id="SignalP"/>
    </source>
</evidence>
<evidence type="ECO:0000313" key="3">
    <source>
        <dbReference type="EMBL" id="MCH6161706.1"/>
    </source>
</evidence>
<dbReference type="Proteomes" id="UP001166784">
    <property type="component" value="Unassembled WGS sequence"/>
</dbReference>
<organism evidence="3 4">
    <name type="scientific">Streptomyces marispadix</name>
    <dbReference type="NCBI Taxonomy" id="2922868"/>
    <lineage>
        <taxon>Bacteria</taxon>
        <taxon>Bacillati</taxon>
        <taxon>Actinomycetota</taxon>
        <taxon>Actinomycetes</taxon>
        <taxon>Kitasatosporales</taxon>
        <taxon>Streptomycetaceae</taxon>
        <taxon>Streptomyces</taxon>
    </lineage>
</organism>
<dbReference type="RefSeq" id="WP_241060312.1">
    <property type="nucleotide sequence ID" value="NZ_JAKWJU010000002.1"/>
</dbReference>
<keyword evidence="4" id="KW-1185">Reference proteome</keyword>
<dbReference type="EMBL" id="JAKWJU010000002">
    <property type="protein sequence ID" value="MCH6161706.1"/>
    <property type="molecule type" value="Genomic_DNA"/>
</dbReference>
<gene>
    <name evidence="3" type="ORF">MMA15_15295</name>
</gene>
<comment type="caution">
    <text evidence="3">The sequence shown here is derived from an EMBL/GenBank/DDBJ whole genome shotgun (WGS) entry which is preliminary data.</text>
</comment>
<feature type="compositionally biased region" description="Gly residues" evidence="1">
    <location>
        <begin position="102"/>
        <end position="117"/>
    </location>
</feature>
<evidence type="ECO:0008006" key="5">
    <source>
        <dbReference type="Google" id="ProtNLM"/>
    </source>
</evidence>
<accession>A0ABS9T077</accession>
<feature type="signal peptide" evidence="2">
    <location>
        <begin position="1"/>
        <end position="27"/>
    </location>
</feature>
<evidence type="ECO:0000313" key="4">
    <source>
        <dbReference type="Proteomes" id="UP001166784"/>
    </source>
</evidence>
<protein>
    <recommendedName>
        <fullName evidence="5">Secreted protein</fullName>
    </recommendedName>
</protein>
<reference evidence="3" key="2">
    <citation type="journal article" date="2023" name="Int. J. Syst. Evol. Microbiol.">
        <title>Streptomyces marispadix sp. nov., isolated from marine beach sediment of the Northern Coast of Portugal.</title>
        <authorList>
            <person name="dos Santos J.D.N."/>
            <person name="Vitorino I.R."/>
            <person name="Kallscheuer N."/>
            <person name="Srivastava A."/>
            <person name="Krautwurst S."/>
            <person name="Marz M."/>
            <person name="Jogler C."/>
            <person name="Lobo Da Cunha A."/>
            <person name="Catita J."/>
            <person name="Goncalves H."/>
            <person name="Gonzalez I."/>
            <person name="Reyes F."/>
            <person name="Lage O.M."/>
        </authorList>
    </citation>
    <scope>NUCLEOTIDE SEQUENCE</scope>
    <source>
        <strain evidence="3">M600PL45_2</strain>
    </source>
</reference>